<evidence type="ECO:0000256" key="10">
    <source>
        <dbReference type="ARBA" id="ARBA00022853"/>
    </source>
</evidence>
<dbReference type="PRINTS" id="PR01270">
    <property type="entry name" value="HDASUPER"/>
</dbReference>
<dbReference type="Pfam" id="PF00850">
    <property type="entry name" value="Hist_deacetyl"/>
    <property type="match status" value="1"/>
</dbReference>
<evidence type="ECO:0000259" key="21">
    <source>
        <dbReference type="Pfam" id="PF00850"/>
    </source>
</evidence>
<keyword evidence="7" id="KW-0678">Repressor</keyword>
<evidence type="ECO:0000256" key="9">
    <source>
        <dbReference type="ARBA" id="ARBA00022801"/>
    </source>
</evidence>
<dbReference type="PANTHER" id="PTHR10625">
    <property type="entry name" value="HISTONE DEACETYLASE HDAC1-RELATED"/>
    <property type="match status" value="1"/>
</dbReference>
<sequence>MSRKIKYVYSDYLIRQADKNPAVKGRASLTHNLIKSYDLLDHMELVMPRVCNTTDLKAFHTVNYLAKLNNYEKCRKKDEETADSDTEEEELNSSLFCDTHGLSYDCPPWFGIKSYVCCMAGATMTACDVLIRYPEQNEIIINWCGGWHHARRDKATGFCYVNDIVLGTLVLAKKFSKILYVDLDNHHGDAVEWTFAASRRVFTLSFHQFECGYYPGTGSALRRGQDKGIGFSVNFPYKSGITGDQYIKYFRKISSKVFNYYQPEVCIVQCGGDAIVGDPLGGSNLTPDDLISCVKHVLNFQKPTLLLGGGGYNLQNSSRYWCLLTAAVCAVAVGDDIPAHNVDFLQYGPDYCLTIKPKLFLKNYNVDQDLDKQLQLIEDGLEKYLNCKEN</sequence>
<dbReference type="AlphaFoldDB" id="A0A1A9WRE0"/>
<keyword evidence="23" id="KW-1185">Reference proteome</keyword>
<evidence type="ECO:0000256" key="2">
    <source>
        <dbReference type="ARBA" id="ARBA00004123"/>
    </source>
</evidence>
<dbReference type="Proteomes" id="UP000091820">
    <property type="component" value="Unassembled WGS sequence"/>
</dbReference>
<feature type="binding site" evidence="20">
    <location>
        <position position="273"/>
    </location>
    <ligand>
        <name>a divalent metal cation</name>
        <dbReference type="ChEBI" id="CHEBI:60240"/>
    </ligand>
</feature>
<dbReference type="Gene3D" id="3.40.800.20">
    <property type="entry name" value="Histone deacetylase domain"/>
    <property type="match status" value="1"/>
</dbReference>
<dbReference type="PANTHER" id="PTHR10625:SF14">
    <property type="entry name" value="HISTONE DEACETYLASE 8"/>
    <property type="match status" value="1"/>
</dbReference>
<dbReference type="PRINTS" id="PR01271">
    <property type="entry name" value="HISDACETLASE"/>
</dbReference>
<dbReference type="STRING" id="37001.A0A1A9WRE0"/>
<evidence type="ECO:0000256" key="19">
    <source>
        <dbReference type="PIRSR" id="PIRSR037913-2"/>
    </source>
</evidence>
<name>A0A1A9WRE0_9MUSC</name>
<dbReference type="PIRSF" id="PIRSF037913">
    <property type="entry name" value="His_deacetylse_1"/>
    <property type="match status" value="1"/>
</dbReference>
<dbReference type="InterPro" id="IPR023801">
    <property type="entry name" value="His_deacetylse_dom"/>
</dbReference>
<keyword evidence="10 17" id="KW-0156">Chromatin regulator</keyword>
<keyword evidence="13 17" id="KW-0539">Nucleus</keyword>
<feature type="binding site" evidence="20">
    <location>
        <position position="184"/>
    </location>
    <ligand>
        <name>a divalent metal cation</name>
        <dbReference type="ChEBI" id="CHEBI:60240"/>
    </ligand>
</feature>
<evidence type="ECO:0000256" key="13">
    <source>
        <dbReference type="ARBA" id="ARBA00023242"/>
    </source>
</evidence>
<dbReference type="InterPro" id="IPR037138">
    <property type="entry name" value="His_deacetylse_dom_sf"/>
</dbReference>
<feature type="binding site" evidence="19">
    <location>
        <position position="105"/>
    </location>
    <ligand>
        <name>substrate</name>
    </ligand>
</feature>
<evidence type="ECO:0000256" key="16">
    <source>
        <dbReference type="ARBA" id="ARBA00049416"/>
    </source>
</evidence>
<dbReference type="InterPro" id="IPR000286">
    <property type="entry name" value="HDACs"/>
</dbReference>
<evidence type="ECO:0000256" key="20">
    <source>
        <dbReference type="PIRSR" id="PIRSR037913-3"/>
    </source>
</evidence>
<dbReference type="VEuPathDB" id="VectorBase:GBRI029359"/>
<evidence type="ECO:0000256" key="12">
    <source>
        <dbReference type="ARBA" id="ARBA00023163"/>
    </source>
</evidence>
<evidence type="ECO:0000256" key="3">
    <source>
        <dbReference type="ARBA" id="ARBA00004286"/>
    </source>
</evidence>
<comment type="subcellular location">
    <subcellularLocation>
        <location evidence="3">Chromosome</location>
    </subcellularLocation>
    <subcellularLocation>
        <location evidence="4">Cytoplasm</location>
    </subcellularLocation>
    <subcellularLocation>
        <location evidence="2 17">Nucleus</location>
    </subcellularLocation>
</comment>
<dbReference type="GO" id="GO:0141221">
    <property type="term" value="F:histone deacetylase activity, hydrolytic mechanism"/>
    <property type="evidence" value="ECO:0007669"/>
    <property type="project" value="UniProtKB-EC"/>
</dbReference>
<dbReference type="InterPro" id="IPR023696">
    <property type="entry name" value="Ureohydrolase_dom_sf"/>
</dbReference>
<keyword evidence="6" id="KW-0963">Cytoplasm</keyword>
<keyword evidence="8 20" id="KW-0479">Metal-binding</keyword>
<dbReference type="GO" id="GO:0046872">
    <property type="term" value="F:metal ion binding"/>
    <property type="evidence" value="ECO:0007669"/>
    <property type="project" value="UniProtKB-KW"/>
</dbReference>
<comment type="catalytic activity">
    <reaction evidence="16">
        <text>N(6)-acetyl-L-lysyl-[histone] + H2O = L-lysyl-[histone] + acetate</text>
        <dbReference type="Rhea" id="RHEA:58196"/>
        <dbReference type="Rhea" id="RHEA-COMP:9845"/>
        <dbReference type="Rhea" id="RHEA-COMP:11338"/>
        <dbReference type="ChEBI" id="CHEBI:15377"/>
        <dbReference type="ChEBI" id="CHEBI:29969"/>
        <dbReference type="ChEBI" id="CHEBI:30089"/>
        <dbReference type="ChEBI" id="CHEBI:61930"/>
        <dbReference type="EC" id="3.5.1.98"/>
    </reaction>
    <physiologicalReaction direction="left-to-right" evidence="16">
        <dbReference type="Rhea" id="RHEA:58197"/>
    </physiologicalReaction>
</comment>
<evidence type="ECO:0000256" key="14">
    <source>
        <dbReference type="ARBA" id="ARBA00049136"/>
    </source>
</evidence>
<keyword evidence="11 17" id="KW-0805">Transcription regulation</keyword>
<reference evidence="23" key="1">
    <citation type="submission" date="2014-03" db="EMBL/GenBank/DDBJ databases">
        <authorList>
            <person name="Aksoy S."/>
            <person name="Warren W."/>
            <person name="Wilson R.K."/>
        </authorList>
    </citation>
    <scope>NUCLEOTIDE SEQUENCE [LARGE SCALE GENOMIC DNA]</scope>
    <source>
        <strain evidence="23">IAEA</strain>
    </source>
</reference>
<evidence type="ECO:0000256" key="6">
    <source>
        <dbReference type="ARBA" id="ARBA00022490"/>
    </source>
</evidence>
<comment type="cofactor">
    <cofactor evidence="1">
        <name>a divalent metal cation</name>
        <dbReference type="ChEBI" id="CHEBI:60240"/>
    </cofactor>
</comment>
<evidence type="ECO:0000256" key="1">
    <source>
        <dbReference type="ARBA" id="ARBA00001968"/>
    </source>
</evidence>
<feature type="binding site" evidence="19">
    <location>
        <position position="312"/>
    </location>
    <ligand>
        <name>substrate</name>
    </ligand>
</feature>
<dbReference type="GO" id="GO:0005694">
    <property type="term" value="C:chromosome"/>
    <property type="evidence" value="ECO:0007669"/>
    <property type="project" value="UniProtKB-SubCell"/>
</dbReference>
<evidence type="ECO:0000256" key="8">
    <source>
        <dbReference type="ARBA" id="ARBA00022723"/>
    </source>
</evidence>
<evidence type="ECO:0000313" key="23">
    <source>
        <dbReference type="Proteomes" id="UP000091820"/>
    </source>
</evidence>
<feature type="domain" description="Histone deacetylase" evidence="21">
    <location>
        <begin position="22"/>
        <end position="327"/>
    </location>
</feature>
<evidence type="ECO:0000256" key="17">
    <source>
        <dbReference type="PIRNR" id="PIRNR037913"/>
    </source>
</evidence>
<dbReference type="EnsemblMetazoa" id="GBRI029359-RA">
    <property type="protein sequence ID" value="GBRI029359-PA"/>
    <property type="gene ID" value="GBRI029359"/>
</dbReference>
<evidence type="ECO:0000256" key="18">
    <source>
        <dbReference type="PIRSR" id="PIRSR037913-1"/>
    </source>
</evidence>
<evidence type="ECO:0000256" key="4">
    <source>
        <dbReference type="ARBA" id="ARBA00004496"/>
    </source>
</evidence>
<feature type="binding site" evidence="19">
    <location>
        <position position="157"/>
    </location>
    <ligand>
        <name>substrate</name>
    </ligand>
</feature>
<comment type="catalytic activity">
    <reaction evidence="15">
        <text>N(6)-(2E)-butenoyl-L-lysyl-[protein] + H2O = (2E)-2-butenoate + L-lysyl-[protein]</text>
        <dbReference type="Rhea" id="RHEA:69172"/>
        <dbReference type="Rhea" id="RHEA-COMP:9752"/>
        <dbReference type="Rhea" id="RHEA-COMP:13707"/>
        <dbReference type="ChEBI" id="CHEBI:15377"/>
        <dbReference type="ChEBI" id="CHEBI:29969"/>
        <dbReference type="ChEBI" id="CHEBI:35899"/>
        <dbReference type="ChEBI" id="CHEBI:137954"/>
    </reaction>
    <physiologicalReaction direction="left-to-right" evidence="15">
        <dbReference type="Rhea" id="RHEA:69173"/>
    </physiologicalReaction>
</comment>
<feature type="binding site" evidence="20">
    <location>
        <position position="186"/>
    </location>
    <ligand>
        <name>a divalent metal cation</name>
        <dbReference type="ChEBI" id="CHEBI:60240"/>
    </ligand>
</feature>
<organism evidence="22 23">
    <name type="scientific">Glossina brevipalpis</name>
    <dbReference type="NCBI Taxonomy" id="37001"/>
    <lineage>
        <taxon>Eukaryota</taxon>
        <taxon>Metazoa</taxon>
        <taxon>Ecdysozoa</taxon>
        <taxon>Arthropoda</taxon>
        <taxon>Hexapoda</taxon>
        <taxon>Insecta</taxon>
        <taxon>Pterygota</taxon>
        <taxon>Neoptera</taxon>
        <taxon>Endopterygota</taxon>
        <taxon>Diptera</taxon>
        <taxon>Brachycera</taxon>
        <taxon>Muscomorpha</taxon>
        <taxon>Hippoboscoidea</taxon>
        <taxon>Glossinidae</taxon>
        <taxon>Glossina</taxon>
    </lineage>
</organism>
<reference evidence="22" key="2">
    <citation type="submission" date="2020-05" db="UniProtKB">
        <authorList>
            <consortium name="EnsemblMetazoa"/>
        </authorList>
    </citation>
    <scope>IDENTIFICATION</scope>
    <source>
        <strain evidence="22">IAEA</strain>
    </source>
</reference>
<protein>
    <recommendedName>
        <fullName evidence="17">Histone deacetylase</fullName>
        <ecNumber evidence="17">3.5.1.98</ecNumber>
    </recommendedName>
</protein>
<dbReference type="InterPro" id="IPR003084">
    <property type="entry name" value="HDAC_I/II"/>
</dbReference>
<evidence type="ECO:0000256" key="15">
    <source>
        <dbReference type="ARBA" id="ARBA00049193"/>
    </source>
</evidence>
<dbReference type="GO" id="GO:0031507">
    <property type="term" value="P:heterochromatin formation"/>
    <property type="evidence" value="ECO:0007669"/>
    <property type="project" value="TreeGrafter"/>
</dbReference>
<dbReference type="EC" id="3.5.1.98" evidence="17"/>
<keyword evidence="9 17" id="KW-0378">Hydrolase</keyword>
<dbReference type="GO" id="GO:0005634">
    <property type="term" value="C:nucleus"/>
    <property type="evidence" value="ECO:0007669"/>
    <property type="project" value="UniProtKB-SubCell"/>
</dbReference>
<proteinExistence type="inferred from homology"/>
<evidence type="ECO:0000256" key="5">
    <source>
        <dbReference type="ARBA" id="ARBA00022454"/>
    </source>
</evidence>
<dbReference type="SUPFAM" id="SSF52768">
    <property type="entry name" value="Arginase/deacetylase"/>
    <property type="match status" value="1"/>
</dbReference>
<keyword evidence="5" id="KW-0158">Chromosome</keyword>
<evidence type="ECO:0000256" key="11">
    <source>
        <dbReference type="ARBA" id="ARBA00023015"/>
    </source>
</evidence>
<evidence type="ECO:0000313" key="22">
    <source>
        <dbReference type="EnsemblMetazoa" id="GBRI029359-PA"/>
    </source>
</evidence>
<dbReference type="GO" id="GO:0160008">
    <property type="term" value="F:protein decrotonylase activity"/>
    <property type="evidence" value="ECO:0007669"/>
    <property type="project" value="RHEA"/>
</dbReference>
<keyword evidence="12 17" id="KW-0804">Transcription</keyword>
<comment type="similarity">
    <text evidence="17">Belongs to the histone deacetylase family. HD Type 1 subfamily.</text>
</comment>
<evidence type="ECO:0000256" key="7">
    <source>
        <dbReference type="ARBA" id="ARBA00022491"/>
    </source>
</evidence>
<dbReference type="GO" id="GO:0005737">
    <property type="term" value="C:cytoplasm"/>
    <property type="evidence" value="ECO:0007669"/>
    <property type="project" value="UniProtKB-SubCell"/>
</dbReference>
<accession>A0A1A9WRE0</accession>
<feature type="active site" description="Proton acceptor" evidence="18">
    <location>
        <position position="149"/>
    </location>
</feature>
<comment type="catalytic activity">
    <reaction evidence="14">
        <text>N(6)-acetyl-L-lysyl-[protein] + H2O = L-lysyl-[protein] + acetate</text>
        <dbReference type="Rhea" id="RHEA:58108"/>
        <dbReference type="Rhea" id="RHEA-COMP:9752"/>
        <dbReference type="Rhea" id="RHEA-COMP:10731"/>
        <dbReference type="ChEBI" id="CHEBI:15377"/>
        <dbReference type="ChEBI" id="CHEBI:29969"/>
        <dbReference type="ChEBI" id="CHEBI:30089"/>
        <dbReference type="ChEBI" id="CHEBI:61930"/>
    </reaction>
    <physiologicalReaction direction="left-to-right" evidence="14">
        <dbReference type="Rhea" id="RHEA:58109"/>
    </physiologicalReaction>
</comment>